<reference evidence="1 2" key="1">
    <citation type="submission" date="2019-06" db="EMBL/GenBank/DDBJ databases">
        <title>A chromosomal-level reference genome of Carpinus fangiana (Coryloideae, Betulaceae).</title>
        <authorList>
            <person name="Yang X."/>
            <person name="Wang Z."/>
            <person name="Zhang L."/>
            <person name="Hao G."/>
            <person name="Liu J."/>
            <person name="Yang Y."/>
        </authorList>
    </citation>
    <scope>NUCLEOTIDE SEQUENCE [LARGE SCALE GENOMIC DNA]</scope>
    <source>
        <strain evidence="1">Cfa_2016G</strain>
        <tissue evidence="1">Leaf</tissue>
    </source>
</reference>
<dbReference type="AlphaFoldDB" id="A0A5N6L4C3"/>
<keyword evidence="2" id="KW-1185">Reference proteome</keyword>
<organism evidence="1 2">
    <name type="scientific">Carpinus fangiana</name>
    <dbReference type="NCBI Taxonomy" id="176857"/>
    <lineage>
        <taxon>Eukaryota</taxon>
        <taxon>Viridiplantae</taxon>
        <taxon>Streptophyta</taxon>
        <taxon>Embryophyta</taxon>
        <taxon>Tracheophyta</taxon>
        <taxon>Spermatophyta</taxon>
        <taxon>Magnoliopsida</taxon>
        <taxon>eudicotyledons</taxon>
        <taxon>Gunneridae</taxon>
        <taxon>Pentapetalae</taxon>
        <taxon>rosids</taxon>
        <taxon>fabids</taxon>
        <taxon>Fagales</taxon>
        <taxon>Betulaceae</taxon>
        <taxon>Carpinus</taxon>
    </lineage>
</organism>
<dbReference type="OrthoDB" id="2104804at2759"/>
<evidence type="ECO:0000313" key="2">
    <source>
        <dbReference type="Proteomes" id="UP000327013"/>
    </source>
</evidence>
<evidence type="ECO:0000313" key="1">
    <source>
        <dbReference type="EMBL" id="KAB8737490.1"/>
    </source>
</evidence>
<protein>
    <submittedName>
        <fullName evidence="1">Uncharacterized protein</fullName>
    </submittedName>
</protein>
<dbReference type="Proteomes" id="UP000327013">
    <property type="component" value="Unassembled WGS sequence"/>
</dbReference>
<sequence>MRSVPNNLGAASSLLKRVALGALVVTLAIFLLTRPLQPQKQSLKAAYDEFMAAPWQPSGDSQTVVSASTPDPYAHQLSAHIPKDAISHRQCDAVAAYELQALLAKETDLTSDSSPLVFHFHDGKVVDQDNDSFRTTQEFCSVLFVPQGSWENSTKQPAVEGFGPDSIHAELRSEDIRIIFQEPDYWGMLLRSDERSALRLAIYTIPYALNHPGNYQIEAEVEYRNYDWVKEQDVDIPRVRLPMVMTNITADPQSPAIKVTGLPVSRPNVRCYTSGASRDYRGRWYRATSFAKDGNQTALNPKAHLDFADHNTTVDEWGWTFAPDNCHLVYFTPEEHVSCLEGRTLQILGDSNSRRTMKTIISGGVNWCQDTADRTCQCSDTKEKTFVDAVNSTISLERFERTDTTDDPTDFGRNSKIFFDFVGGLIIPRPFNHWSKYYNHSGFDGTSITERRIAHYGAPDLVHISFLGYDTTLLRSTQEVIDALPSFKETIYKAHPPGTRFIHRTASSMCCGNEATNHRWTSPRFKFFNHMWRTFWEEDEANDVVRTVDVSVLQGRKEIEMAYPCLTTHMRASLVRIEAMMWMTATCEKNPFLGGAAMRDWGI</sequence>
<accession>A0A5N6L4C3</accession>
<dbReference type="EMBL" id="VIBQ01000096">
    <property type="protein sequence ID" value="KAB8737490.1"/>
    <property type="molecule type" value="Genomic_DNA"/>
</dbReference>
<proteinExistence type="predicted"/>
<comment type="caution">
    <text evidence="1">The sequence shown here is derived from an EMBL/GenBank/DDBJ whole genome shotgun (WGS) entry which is preliminary data.</text>
</comment>
<name>A0A5N6L4C3_9ROSI</name>
<gene>
    <name evidence="1" type="ORF">FH972_026449</name>
</gene>